<dbReference type="Proteomes" id="UP000886611">
    <property type="component" value="Unassembled WGS sequence"/>
</dbReference>
<reference evidence="1 2" key="1">
    <citation type="journal article" date="2021" name="Cell">
        <title>Tracing the genetic footprints of vertebrate landing in non-teleost ray-finned fishes.</title>
        <authorList>
            <person name="Bi X."/>
            <person name="Wang K."/>
            <person name="Yang L."/>
            <person name="Pan H."/>
            <person name="Jiang H."/>
            <person name="Wei Q."/>
            <person name="Fang M."/>
            <person name="Yu H."/>
            <person name="Zhu C."/>
            <person name="Cai Y."/>
            <person name="He Y."/>
            <person name="Gan X."/>
            <person name="Zeng H."/>
            <person name="Yu D."/>
            <person name="Zhu Y."/>
            <person name="Jiang H."/>
            <person name="Qiu Q."/>
            <person name="Yang H."/>
            <person name="Zhang Y.E."/>
            <person name="Wang W."/>
            <person name="Zhu M."/>
            <person name="He S."/>
            <person name="Zhang G."/>
        </authorList>
    </citation>
    <scope>NUCLEOTIDE SEQUENCE [LARGE SCALE GENOMIC DNA]</scope>
    <source>
        <strain evidence="1">Bchr_013</strain>
    </source>
</reference>
<dbReference type="AlphaFoldDB" id="A0A8X7X3M2"/>
<comment type="caution">
    <text evidence="1">The sequence shown here is derived from an EMBL/GenBank/DDBJ whole genome shotgun (WGS) entry which is preliminary data.</text>
</comment>
<sequence>MAEHESLEFGKADFVLLDTISMPEFMANLKLRVTTSVTPPLAMAGQKTAIPVIKGEWHQSKCQRRQESTSWAKRREVEIIKVAKTPKKNENKKWILNKAPNQQRGGARWAGLQCDQDILGRHLSDDLTAL</sequence>
<name>A0A8X7X3M2_POLSE</name>
<feature type="non-terminal residue" evidence="1">
    <location>
        <position position="130"/>
    </location>
</feature>
<gene>
    <name evidence="1" type="primary">Myo1d_3</name>
    <name evidence="1" type="ORF">GTO96_0010764</name>
</gene>
<proteinExistence type="predicted"/>
<evidence type="ECO:0000313" key="2">
    <source>
        <dbReference type="Proteomes" id="UP000886611"/>
    </source>
</evidence>
<organism evidence="1 2">
    <name type="scientific">Polypterus senegalus</name>
    <name type="common">Senegal bichir</name>
    <dbReference type="NCBI Taxonomy" id="55291"/>
    <lineage>
        <taxon>Eukaryota</taxon>
        <taxon>Metazoa</taxon>
        <taxon>Chordata</taxon>
        <taxon>Craniata</taxon>
        <taxon>Vertebrata</taxon>
        <taxon>Euteleostomi</taxon>
        <taxon>Actinopterygii</taxon>
        <taxon>Polypteriformes</taxon>
        <taxon>Polypteridae</taxon>
        <taxon>Polypterus</taxon>
    </lineage>
</organism>
<feature type="non-terminal residue" evidence="1">
    <location>
        <position position="1"/>
    </location>
</feature>
<evidence type="ECO:0000313" key="1">
    <source>
        <dbReference type="EMBL" id="KAG2461070.1"/>
    </source>
</evidence>
<protein>
    <submittedName>
        <fullName evidence="1">MYO1D protein</fullName>
    </submittedName>
</protein>
<accession>A0A8X7X3M2</accession>
<keyword evidence="2" id="KW-1185">Reference proteome</keyword>
<dbReference type="EMBL" id="JAATIS010004753">
    <property type="protein sequence ID" value="KAG2461070.1"/>
    <property type="molecule type" value="Genomic_DNA"/>
</dbReference>